<dbReference type="PANTHER" id="PTHR43327:SF10">
    <property type="entry name" value="STOMATIN-LIKE PROTEIN 2, MITOCHONDRIAL"/>
    <property type="match status" value="1"/>
</dbReference>
<dbReference type="GO" id="GO:0098552">
    <property type="term" value="C:side of membrane"/>
    <property type="evidence" value="ECO:0007669"/>
    <property type="project" value="UniProtKB-ARBA"/>
</dbReference>
<keyword evidence="2" id="KW-0812">Transmembrane</keyword>
<dbReference type="CDD" id="cd08829">
    <property type="entry name" value="SPFH_paraslipin"/>
    <property type="match status" value="1"/>
</dbReference>
<dbReference type="FunFam" id="3.30.479.30:FF:000004">
    <property type="entry name" value="Putative membrane protease family, stomatin"/>
    <property type="match status" value="1"/>
</dbReference>
<dbReference type="EMBL" id="AP022325">
    <property type="protein sequence ID" value="BBU47568.1"/>
    <property type="molecule type" value="Genomic_DNA"/>
</dbReference>
<proteinExistence type="inferred from homology"/>
<sequence length="300" mass="33453">MIGLIIGLSIFGVLLILLILVLIKSIKRINQTEFLVIERLGKFHKVLENGLRIIVPFLDKVVKKSDYKEKVIDFPEQDVITKDNAGIRVDTVVYLQITDPKAYAYGHERPLLAIENIVATTLRNLLGELELDETLTSRDTINSKLTLILDEASDPWGVKVNRVEIKNITPPKEILISMEKQMRAEREKRANILQAEGLKEAQILRAEGDKAAQLLKAEADRESEILRAQGQKEAIELLNSSKISNEILVLKSLEELGKLANGKGTKVILPPNLADIAKTMTVASTVAVNSNTEDEDNFTK</sequence>
<keyword evidence="5" id="KW-1185">Reference proteome</keyword>
<dbReference type="KEGG" id="mfel:JPM2_2610"/>
<accession>A0A809SEQ0</accession>
<dbReference type="InterPro" id="IPR001107">
    <property type="entry name" value="Band_7"/>
</dbReference>
<feature type="domain" description="Band 7" evidence="3">
    <location>
        <begin position="24"/>
        <end position="182"/>
    </location>
</feature>
<dbReference type="InterPro" id="IPR050710">
    <property type="entry name" value="Band7/mec-2_domain"/>
</dbReference>
<dbReference type="InterPro" id="IPR036013">
    <property type="entry name" value="Band_7/SPFH_dom_sf"/>
</dbReference>
<dbReference type="SMART" id="SM00244">
    <property type="entry name" value="PHB"/>
    <property type="match status" value="1"/>
</dbReference>
<dbReference type="Gene3D" id="3.30.479.30">
    <property type="entry name" value="Band 7 domain"/>
    <property type="match status" value="1"/>
</dbReference>
<dbReference type="RefSeq" id="WP_161553062.1">
    <property type="nucleotide sequence ID" value="NZ_AP022325.1"/>
</dbReference>
<evidence type="ECO:0000256" key="1">
    <source>
        <dbReference type="ARBA" id="ARBA00008164"/>
    </source>
</evidence>
<keyword evidence="2" id="KW-1133">Transmembrane helix</keyword>
<evidence type="ECO:0000256" key="2">
    <source>
        <dbReference type="SAM" id="Phobius"/>
    </source>
</evidence>
<organism evidence="4 5">
    <name type="scientific">Mycoplasmopsis felis</name>
    <dbReference type="NCBI Taxonomy" id="33923"/>
    <lineage>
        <taxon>Bacteria</taxon>
        <taxon>Bacillati</taxon>
        <taxon>Mycoplasmatota</taxon>
        <taxon>Mycoplasmoidales</taxon>
        <taxon>Metamycoplasmataceae</taxon>
        <taxon>Mycoplasmopsis</taxon>
    </lineage>
</organism>
<comment type="similarity">
    <text evidence="1">Belongs to the band 7/mec-2 family.</text>
</comment>
<dbReference type="PRINTS" id="PR00721">
    <property type="entry name" value="STOMATIN"/>
</dbReference>
<dbReference type="InterPro" id="IPR001972">
    <property type="entry name" value="Stomatin_HflK_fam"/>
</dbReference>
<feature type="transmembrane region" description="Helical" evidence="2">
    <location>
        <begin position="6"/>
        <end position="23"/>
    </location>
</feature>
<gene>
    <name evidence="4" type="ORF">JPM2_2610</name>
</gene>
<name>A0A809SEQ0_9BACT</name>
<dbReference type="GO" id="GO:0005886">
    <property type="term" value="C:plasma membrane"/>
    <property type="evidence" value="ECO:0007669"/>
    <property type="project" value="UniProtKB-ARBA"/>
</dbReference>
<dbReference type="Pfam" id="PF01145">
    <property type="entry name" value="Band_7"/>
    <property type="match status" value="1"/>
</dbReference>
<dbReference type="PANTHER" id="PTHR43327">
    <property type="entry name" value="STOMATIN-LIKE PROTEIN 2, MITOCHONDRIAL"/>
    <property type="match status" value="1"/>
</dbReference>
<keyword evidence="2" id="KW-0472">Membrane</keyword>
<dbReference type="AlphaFoldDB" id="A0A809SEQ0"/>
<dbReference type="GeneID" id="89496438"/>
<evidence type="ECO:0000313" key="5">
    <source>
        <dbReference type="Proteomes" id="UP000464317"/>
    </source>
</evidence>
<reference evidence="4 5" key="1">
    <citation type="submission" date="2020-01" db="EMBL/GenBank/DDBJ databases">
        <title>Complete genome sequence of Mycoplasma felis strain Myco-2.</title>
        <authorList>
            <person name="Kinoshita Y."/>
            <person name="Niwa H."/>
            <person name="Uchida-Fujii E."/>
            <person name="Nukada T."/>
        </authorList>
    </citation>
    <scope>NUCLEOTIDE SEQUENCE [LARGE SCALE GENOMIC DNA]</scope>
    <source>
        <strain evidence="4 5">Myco-2</strain>
    </source>
</reference>
<evidence type="ECO:0000259" key="3">
    <source>
        <dbReference type="SMART" id="SM00244"/>
    </source>
</evidence>
<dbReference type="SUPFAM" id="SSF117892">
    <property type="entry name" value="Band 7/SPFH domain"/>
    <property type="match status" value="1"/>
</dbReference>
<evidence type="ECO:0000313" key="4">
    <source>
        <dbReference type="EMBL" id="BBU47568.1"/>
    </source>
</evidence>
<protein>
    <submittedName>
        <fullName evidence="4">Peptidase</fullName>
    </submittedName>
</protein>
<dbReference type="Proteomes" id="UP000464317">
    <property type="component" value="Chromosome"/>
</dbReference>